<keyword evidence="2" id="KW-1185">Reference proteome</keyword>
<comment type="caution">
    <text evidence="1">The sequence shown here is derived from an EMBL/GenBank/DDBJ whole genome shotgun (WGS) entry which is preliminary data.</text>
</comment>
<evidence type="ECO:0008006" key="3">
    <source>
        <dbReference type="Google" id="ProtNLM"/>
    </source>
</evidence>
<reference evidence="1 2" key="1">
    <citation type="submission" date="2021-06" db="EMBL/GenBank/DDBJ databases">
        <authorList>
            <person name="Palmer J.M."/>
        </authorList>
    </citation>
    <scope>NUCLEOTIDE SEQUENCE [LARGE SCALE GENOMIC DNA]</scope>
    <source>
        <strain evidence="1 2">XC_2019</strain>
        <tissue evidence="1">Muscle</tissue>
    </source>
</reference>
<protein>
    <recommendedName>
        <fullName evidence="3">BED-type domain-containing protein</fullName>
    </recommendedName>
</protein>
<dbReference type="Proteomes" id="UP001434883">
    <property type="component" value="Unassembled WGS sequence"/>
</dbReference>
<proteinExistence type="predicted"/>
<accession>A0ABV0RFC0</accession>
<sequence length="148" mass="16853">MASSKEDLVPNKDTTSSIIWNWFGFATTDLEQHTARCKICLNPVATKDGSTTNLFQYVKQKHSVELGERLLSTKSSGQQQTRNPCQETTHLRGIIFILCSLQKDWGSMESDHGCCCVVYCQRYCSYLYSGKVWLHSPAENFRRKVCTT</sequence>
<organism evidence="1 2">
    <name type="scientific">Xenoophorus captivus</name>
    <dbReference type="NCBI Taxonomy" id="1517983"/>
    <lineage>
        <taxon>Eukaryota</taxon>
        <taxon>Metazoa</taxon>
        <taxon>Chordata</taxon>
        <taxon>Craniata</taxon>
        <taxon>Vertebrata</taxon>
        <taxon>Euteleostomi</taxon>
        <taxon>Actinopterygii</taxon>
        <taxon>Neopterygii</taxon>
        <taxon>Teleostei</taxon>
        <taxon>Neoteleostei</taxon>
        <taxon>Acanthomorphata</taxon>
        <taxon>Ovalentaria</taxon>
        <taxon>Atherinomorphae</taxon>
        <taxon>Cyprinodontiformes</taxon>
        <taxon>Goodeidae</taxon>
        <taxon>Xenoophorus</taxon>
    </lineage>
</organism>
<gene>
    <name evidence="1" type="ORF">XENOCAPTIV_024773</name>
</gene>
<dbReference type="InterPro" id="IPR036236">
    <property type="entry name" value="Znf_C2H2_sf"/>
</dbReference>
<dbReference type="SUPFAM" id="SSF57667">
    <property type="entry name" value="beta-beta-alpha zinc fingers"/>
    <property type="match status" value="1"/>
</dbReference>
<dbReference type="EMBL" id="JAHRIN010042595">
    <property type="protein sequence ID" value="MEQ2206167.1"/>
    <property type="molecule type" value="Genomic_DNA"/>
</dbReference>
<evidence type="ECO:0000313" key="1">
    <source>
        <dbReference type="EMBL" id="MEQ2206167.1"/>
    </source>
</evidence>
<name>A0ABV0RFC0_9TELE</name>
<evidence type="ECO:0000313" key="2">
    <source>
        <dbReference type="Proteomes" id="UP001434883"/>
    </source>
</evidence>